<dbReference type="EMBL" id="JAGGOB010000069">
    <property type="protein sequence ID" value="MBT2332000.1"/>
    <property type="molecule type" value="Genomic_DNA"/>
</dbReference>
<evidence type="ECO:0000256" key="6">
    <source>
        <dbReference type="PROSITE-ProRule" id="PRU00421"/>
    </source>
</evidence>
<evidence type="ECO:0000256" key="4">
    <source>
        <dbReference type="ARBA" id="ARBA00022683"/>
    </source>
</evidence>
<keyword evidence="4" id="KW-0598">Phosphotransferase system</keyword>
<evidence type="ECO:0000313" key="8">
    <source>
        <dbReference type="EMBL" id="MBT2332000.1"/>
    </source>
</evidence>
<dbReference type="SUPFAM" id="SSF55604">
    <property type="entry name" value="Glucose permease domain IIB"/>
    <property type="match status" value="1"/>
</dbReference>
<gene>
    <name evidence="8" type="ORF">J7E47_25095</name>
</gene>
<dbReference type="GO" id="GO:0008982">
    <property type="term" value="F:protein-N(PI)-phosphohistidine-sugar phosphotransferase activity"/>
    <property type="evidence" value="ECO:0007669"/>
    <property type="project" value="InterPro"/>
</dbReference>
<sequence>MFDKLQQAFWKALTPDLVPEEPRSATAVDELSPAIIAALGGVDNLKSHQPVALTRLRVELRDVARIDRPGLSAAGVAGVMTLGNGVVHLITGLQA</sequence>
<evidence type="ECO:0000256" key="3">
    <source>
        <dbReference type="ARBA" id="ARBA00022679"/>
    </source>
</evidence>
<dbReference type="GO" id="GO:0009401">
    <property type="term" value="P:phosphoenolpyruvate-dependent sugar phosphotransferase system"/>
    <property type="evidence" value="ECO:0007669"/>
    <property type="project" value="UniProtKB-KW"/>
</dbReference>
<dbReference type="Pfam" id="PF00367">
    <property type="entry name" value="PTS_EIIB"/>
    <property type="match status" value="1"/>
</dbReference>
<dbReference type="RefSeq" id="WP_214915699.1">
    <property type="nucleotide sequence ID" value="NZ_JAGGNX010000007.1"/>
</dbReference>
<keyword evidence="2" id="KW-0762">Sugar transport</keyword>
<accession>A0A944DTK0</accession>
<dbReference type="GO" id="GO:0016301">
    <property type="term" value="F:kinase activity"/>
    <property type="evidence" value="ECO:0007669"/>
    <property type="project" value="UniProtKB-KW"/>
</dbReference>
<evidence type="ECO:0000256" key="2">
    <source>
        <dbReference type="ARBA" id="ARBA00022597"/>
    </source>
</evidence>
<dbReference type="Gene3D" id="3.30.1360.60">
    <property type="entry name" value="Glucose permease domain IIB"/>
    <property type="match status" value="1"/>
</dbReference>
<evidence type="ECO:0000313" key="9">
    <source>
        <dbReference type="Proteomes" id="UP000692896"/>
    </source>
</evidence>
<evidence type="ECO:0000256" key="1">
    <source>
        <dbReference type="ARBA" id="ARBA00022448"/>
    </source>
</evidence>
<comment type="caution">
    <text evidence="6">Lacks conserved residue(s) required for the propagation of feature annotation.</text>
</comment>
<dbReference type="InterPro" id="IPR036878">
    <property type="entry name" value="Glu_permease_IIB"/>
</dbReference>
<dbReference type="PROSITE" id="PS51098">
    <property type="entry name" value="PTS_EIIB_TYPE_1"/>
    <property type="match status" value="1"/>
</dbReference>
<feature type="domain" description="PTS EIIB type-1" evidence="7">
    <location>
        <begin position="29"/>
        <end position="95"/>
    </location>
</feature>
<organism evidence="8 9">
    <name type="scientific">Pseudomonas fluorescens</name>
    <dbReference type="NCBI Taxonomy" id="294"/>
    <lineage>
        <taxon>Bacteria</taxon>
        <taxon>Pseudomonadati</taxon>
        <taxon>Pseudomonadota</taxon>
        <taxon>Gammaproteobacteria</taxon>
        <taxon>Pseudomonadales</taxon>
        <taxon>Pseudomonadaceae</taxon>
        <taxon>Pseudomonas</taxon>
    </lineage>
</organism>
<keyword evidence="3" id="KW-0808">Transferase</keyword>
<dbReference type="AlphaFoldDB" id="A0A944DTK0"/>
<evidence type="ECO:0000259" key="7">
    <source>
        <dbReference type="PROSITE" id="PS51098"/>
    </source>
</evidence>
<keyword evidence="1" id="KW-0813">Transport</keyword>
<evidence type="ECO:0000256" key="5">
    <source>
        <dbReference type="ARBA" id="ARBA00022777"/>
    </source>
</evidence>
<reference evidence="8" key="1">
    <citation type="submission" date="2021-03" db="EMBL/GenBank/DDBJ databases">
        <title>Genomic analysis provides insights into the functional capacity of soil bacteria communities inhabiting an altitudinal gradient in the Atacama Desert.</title>
        <authorList>
            <person name="Gonzalez M."/>
            <person name="Maldonado J."/>
            <person name="Maza F."/>
            <person name="Hodar C."/>
            <person name="Cortes M."/>
            <person name="Palma R."/>
            <person name="Andreani C."/>
            <person name="Gaete A."/>
            <person name="Vasquez-Dean J."/>
            <person name="Acuna V."/>
            <person name="Aguado M."/>
            <person name="Mandakovic D."/>
            <person name="Latorre M."/>
            <person name="Orellana A."/>
            <person name="Gutierrez R."/>
            <person name="Montecino M."/>
            <person name="Allende M."/>
            <person name="Maass A."/>
            <person name="Cambiazo V."/>
        </authorList>
    </citation>
    <scope>NUCLEOTIDE SEQUENCE</scope>
    <source>
        <strain evidence="8">ISL-25</strain>
    </source>
</reference>
<dbReference type="InterPro" id="IPR001996">
    <property type="entry name" value="PTS_IIB_1"/>
</dbReference>
<proteinExistence type="predicted"/>
<dbReference type="InterPro" id="IPR018113">
    <property type="entry name" value="PTrfase_EIIB_Cys"/>
</dbReference>
<dbReference type="Proteomes" id="UP000692896">
    <property type="component" value="Unassembled WGS sequence"/>
</dbReference>
<protein>
    <submittedName>
        <fullName evidence="8">PTS transporter subunit EIIB</fullName>
    </submittedName>
</protein>
<comment type="caution">
    <text evidence="8">The sequence shown here is derived from an EMBL/GenBank/DDBJ whole genome shotgun (WGS) entry which is preliminary data.</text>
</comment>
<name>A0A944DTK0_PSEFL</name>
<keyword evidence="5" id="KW-0418">Kinase</keyword>